<dbReference type="InterPro" id="IPR036390">
    <property type="entry name" value="WH_DNA-bd_sf"/>
</dbReference>
<sequence>MSDEEEQGTAVPGPRRRRPATVREAKALAHPLRVRILRLCLHRELTNRELADRLDTTPGTVLYHVRQLVAAGLLVAEPVRTGAGGALEKPYRATGESWWLDGSSPPGDADGTAPVSAFQQELAEAGPRSVRAFARFALHLSDEEVAELDRRILAVLDEYVATDHQRRDRPLYGGAFILHRPAD</sequence>
<keyword evidence="3" id="KW-0238">DNA-binding</keyword>
<accession>A0A7Z0EHU0</accession>
<dbReference type="AlphaFoldDB" id="A0A7Z0EHU0"/>
<dbReference type="InterPro" id="IPR036388">
    <property type="entry name" value="WH-like_DNA-bd_sf"/>
</dbReference>
<protein>
    <submittedName>
        <fullName evidence="3">DNA-binding transcriptional ArsR family regulator</fullName>
    </submittedName>
</protein>
<evidence type="ECO:0000256" key="1">
    <source>
        <dbReference type="SAM" id="MobiDB-lite"/>
    </source>
</evidence>
<reference evidence="3 4" key="1">
    <citation type="submission" date="2020-07" db="EMBL/GenBank/DDBJ databases">
        <title>Sequencing the genomes of 1000 actinobacteria strains.</title>
        <authorList>
            <person name="Klenk H.-P."/>
        </authorList>
    </citation>
    <scope>NUCLEOTIDE SEQUENCE [LARGE SCALE GENOMIC DNA]</scope>
    <source>
        <strain evidence="3 4">DSM 44442</strain>
    </source>
</reference>
<dbReference type="GO" id="GO:0003677">
    <property type="term" value="F:DNA binding"/>
    <property type="evidence" value="ECO:0007669"/>
    <property type="project" value="UniProtKB-KW"/>
</dbReference>
<gene>
    <name evidence="3" type="ORF">HNR10_000142</name>
</gene>
<dbReference type="Gene3D" id="1.10.10.10">
    <property type="entry name" value="Winged helix-like DNA-binding domain superfamily/Winged helix DNA-binding domain"/>
    <property type="match status" value="1"/>
</dbReference>
<dbReference type="Pfam" id="PF12840">
    <property type="entry name" value="HTH_20"/>
    <property type="match status" value="1"/>
</dbReference>
<dbReference type="InterPro" id="IPR001845">
    <property type="entry name" value="HTH_ArsR_DNA-bd_dom"/>
</dbReference>
<keyword evidence="4" id="KW-1185">Reference proteome</keyword>
<comment type="caution">
    <text evidence="3">The sequence shown here is derived from an EMBL/GenBank/DDBJ whole genome shotgun (WGS) entry which is preliminary data.</text>
</comment>
<dbReference type="SUPFAM" id="SSF46785">
    <property type="entry name" value="Winged helix' DNA-binding domain"/>
    <property type="match status" value="1"/>
</dbReference>
<dbReference type="InterPro" id="IPR011991">
    <property type="entry name" value="ArsR-like_HTH"/>
</dbReference>
<dbReference type="EMBL" id="JACCFS010000001">
    <property type="protein sequence ID" value="NYJ32261.1"/>
    <property type="molecule type" value="Genomic_DNA"/>
</dbReference>
<dbReference type="CDD" id="cd00090">
    <property type="entry name" value="HTH_ARSR"/>
    <property type="match status" value="1"/>
</dbReference>
<evidence type="ECO:0000259" key="2">
    <source>
        <dbReference type="SMART" id="SM00418"/>
    </source>
</evidence>
<evidence type="ECO:0000313" key="3">
    <source>
        <dbReference type="EMBL" id="NYJ32261.1"/>
    </source>
</evidence>
<proteinExistence type="predicted"/>
<dbReference type="GO" id="GO:0003700">
    <property type="term" value="F:DNA-binding transcription factor activity"/>
    <property type="evidence" value="ECO:0007669"/>
    <property type="project" value="InterPro"/>
</dbReference>
<dbReference type="SMART" id="SM00418">
    <property type="entry name" value="HTH_ARSR"/>
    <property type="match status" value="1"/>
</dbReference>
<feature type="region of interest" description="Disordered" evidence="1">
    <location>
        <begin position="1"/>
        <end position="20"/>
    </location>
</feature>
<evidence type="ECO:0000313" key="4">
    <source>
        <dbReference type="Proteomes" id="UP000572051"/>
    </source>
</evidence>
<dbReference type="RefSeq" id="WP_179819989.1">
    <property type="nucleotide sequence ID" value="NZ_JACCFS010000001.1"/>
</dbReference>
<feature type="domain" description="HTH arsR-type" evidence="2">
    <location>
        <begin position="23"/>
        <end position="154"/>
    </location>
</feature>
<organism evidence="3 4">
    <name type="scientific">Nocardiopsis aegyptia</name>
    <dbReference type="NCBI Taxonomy" id="220378"/>
    <lineage>
        <taxon>Bacteria</taxon>
        <taxon>Bacillati</taxon>
        <taxon>Actinomycetota</taxon>
        <taxon>Actinomycetes</taxon>
        <taxon>Streptosporangiales</taxon>
        <taxon>Nocardiopsidaceae</taxon>
        <taxon>Nocardiopsis</taxon>
    </lineage>
</organism>
<name>A0A7Z0EHU0_9ACTN</name>
<dbReference type="Proteomes" id="UP000572051">
    <property type="component" value="Unassembled WGS sequence"/>
</dbReference>